<dbReference type="GO" id="GO:0004177">
    <property type="term" value="F:aminopeptidase activity"/>
    <property type="evidence" value="ECO:0007669"/>
    <property type="project" value="TreeGrafter"/>
</dbReference>
<dbReference type="PhylomeDB" id="A0A0G4EEV2"/>
<dbReference type="InterPro" id="IPR005321">
    <property type="entry name" value="Peptidase_S58_DmpA"/>
</dbReference>
<comment type="similarity">
    <text evidence="1">Belongs to the peptidase S58 family.</text>
</comment>
<dbReference type="Proteomes" id="UP000041254">
    <property type="component" value="Unassembled WGS sequence"/>
</dbReference>
<name>A0A0G4EEV2_VITBC</name>
<reference evidence="2 3" key="1">
    <citation type="submission" date="2014-11" db="EMBL/GenBank/DDBJ databases">
        <authorList>
            <person name="Zhu J."/>
            <person name="Qi W."/>
            <person name="Song R."/>
        </authorList>
    </citation>
    <scope>NUCLEOTIDE SEQUENCE [LARGE SCALE GENOMIC DNA]</scope>
</reference>
<accession>A0A0G4EEV2</accession>
<proteinExistence type="inferred from homology"/>
<evidence type="ECO:0000313" key="2">
    <source>
        <dbReference type="EMBL" id="CEL94541.1"/>
    </source>
</evidence>
<evidence type="ECO:0000313" key="3">
    <source>
        <dbReference type="Proteomes" id="UP000041254"/>
    </source>
</evidence>
<dbReference type="AlphaFoldDB" id="A0A0G4EEV2"/>
<dbReference type="OMA" id="ATAFIFH"/>
<dbReference type="Pfam" id="PF03576">
    <property type="entry name" value="Peptidase_S58"/>
    <property type="match status" value="1"/>
</dbReference>
<dbReference type="InterPro" id="IPR016117">
    <property type="entry name" value="ArgJ-like_dom_sf"/>
</dbReference>
<evidence type="ECO:0000256" key="1">
    <source>
        <dbReference type="ARBA" id="ARBA00007068"/>
    </source>
</evidence>
<dbReference type="EMBL" id="CDMY01000221">
    <property type="protein sequence ID" value="CEL94541.1"/>
    <property type="molecule type" value="Genomic_DNA"/>
</dbReference>
<keyword evidence="3" id="KW-1185">Reference proteome</keyword>
<gene>
    <name evidence="2" type="ORF">Vbra_7267</name>
</gene>
<dbReference type="PANTHER" id="PTHR36512">
    <property type="entry name" value="D-AMINOPEPTIDASE"/>
    <property type="match status" value="1"/>
</dbReference>
<protein>
    <recommendedName>
        <fullName evidence="4">Peptidase S58 DmpA</fullName>
    </recommendedName>
</protein>
<dbReference type="SUPFAM" id="SSF56266">
    <property type="entry name" value="DmpA/ArgJ-like"/>
    <property type="match status" value="1"/>
</dbReference>
<dbReference type="OrthoDB" id="331038at2759"/>
<organism evidence="2 3">
    <name type="scientific">Vitrella brassicaformis (strain CCMP3155)</name>
    <dbReference type="NCBI Taxonomy" id="1169540"/>
    <lineage>
        <taxon>Eukaryota</taxon>
        <taxon>Sar</taxon>
        <taxon>Alveolata</taxon>
        <taxon>Colpodellida</taxon>
        <taxon>Vitrellaceae</taxon>
        <taxon>Vitrella</taxon>
    </lineage>
</organism>
<dbReference type="InParanoid" id="A0A0G4EEV2"/>
<evidence type="ECO:0008006" key="4">
    <source>
        <dbReference type="Google" id="ProtNLM"/>
    </source>
</evidence>
<dbReference type="VEuPathDB" id="CryptoDB:Vbra_7267"/>
<dbReference type="Gene3D" id="3.60.70.12">
    <property type="entry name" value="L-amino peptidase D-ALA esterase/amidase"/>
    <property type="match status" value="1"/>
</dbReference>
<dbReference type="PANTHER" id="PTHR36512:SF3">
    <property type="entry name" value="BLR5678 PROTEIN"/>
    <property type="match status" value="1"/>
</dbReference>
<sequence length="337" mass="34670">MRLEWLDRCVSVGQHTDEDKQTGATAFIFHRPMQGALVLCGSAPASREALALQPGCSVSGLHGLLFAGGSAFGLDSCAGLLRWQREHQRGVSTVGGVVPVCPAACIYDLNSGTPEPPTADDVYNACGASSPYSSMCEGAVGAGTGARVGKKGPKGFVADRGGLGVMSMSGPGDIQVSACVVVNAFGDILDEKGDVLAGGRVSSQPVNVASFILQEMPPEDSSAASFDFALDQPAANPSGAGDETLHTCTTLGVVFTNVDLDRNALLRIGKMATAGFARSICPAFTPFDGDIIYTFSTATCKASRLSAPDTETIVGQLAAACMCGAIRRAVRLANDIK</sequence>